<accession>F6FW15</accession>
<evidence type="ECO:0000313" key="4">
    <source>
        <dbReference type="Proteomes" id="UP000009236"/>
    </source>
</evidence>
<name>F6FW15_ISOV2</name>
<reference evidence="3 4" key="1">
    <citation type="submission" date="2011-05" db="EMBL/GenBank/DDBJ databases">
        <title>Complete sequence of Isoptericola variabilis 225.</title>
        <authorList>
            <consortium name="US DOE Joint Genome Institute"/>
            <person name="Lucas S."/>
            <person name="Han J."/>
            <person name="Lapidus A."/>
            <person name="Cheng J.-F."/>
            <person name="Goodwin L."/>
            <person name="Pitluck S."/>
            <person name="Peters L."/>
            <person name="Mikhailova N."/>
            <person name="Zeytun A."/>
            <person name="Han C."/>
            <person name="Tapia R."/>
            <person name="Land M."/>
            <person name="Hauser L."/>
            <person name="Kyrpides N."/>
            <person name="Ivanova N."/>
            <person name="Pagani I."/>
            <person name="Siebers A."/>
            <person name="Allgaier M."/>
            <person name="Thelen M."/>
            <person name="Hugenholtz P."/>
            <person name="Gladden J."/>
            <person name="Woyke T."/>
        </authorList>
    </citation>
    <scope>NUCLEOTIDE SEQUENCE [LARGE SCALE GENOMIC DNA]</scope>
    <source>
        <strain evidence="4">225</strain>
    </source>
</reference>
<dbReference type="Pfam" id="PF26003">
    <property type="entry name" value="Integrase_N_phage"/>
    <property type="match status" value="1"/>
</dbReference>
<protein>
    <submittedName>
        <fullName evidence="3">Integrase</fullName>
    </submittedName>
</protein>
<keyword evidence="4" id="KW-1185">Reference proteome</keyword>
<proteinExistence type="predicted"/>
<dbReference type="EMBL" id="CP002810">
    <property type="protein sequence ID" value="AEG44485.1"/>
    <property type="molecule type" value="Genomic_DNA"/>
</dbReference>
<sequence>MARTRRAFGQTERRKSARTGKTTGWRARYEGPDGFRYSKTFSTKLDAEVWLAREERLIARGERRPLPQRVVAETVISVDLYAAEQLAVRSLSPRTREEYESYRTRFITGTNLGNAALASVTPAVVQTWLSPTPEN</sequence>
<evidence type="ECO:0000256" key="1">
    <source>
        <dbReference type="SAM" id="MobiDB-lite"/>
    </source>
</evidence>
<dbReference type="KEGG" id="iva:Isova_1737"/>
<dbReference type="RefSeq" id="WP_013838877.1">
    <property type="nucleotide sequence ID" value="NC_015588.1"/>
</dbReference>
<feature type="domain" description="Phage L5-like integrase N-terminal" evidence="2">
    <location>
        <begin position="8"/>
        <end position="60"/>
    </location>
</feature>
<feature type="region of interest" description="Disordered" evidence="1">
    <location>
        <begin position="1"/>
        <end position="25"/>
    </location>
</feature>
<dbReference type="eggNOG" id="COG0582">
    <property type="taxonomic scope" value="Bacteria"/>
</dbReference>
<dbReference type="InterPro" id="IPR058717">
    <property type="entry name" value="Phage_L5_Integrase_N"/>
</dbReference>
<gene>
    <name evidence="3" type="ordered locus">Isova_1737</name>
</gene>
<dbReference type="Proteomes" id="UP000009236">
    <property type="component" value="Chromosome"/>
</dbReference>
<organism evidence="4">
    <name type="scientific">Isoptericola variabilis (strain 225)</name>
    <dbReference type="NCBI Taxonomy" id="743718"/>
    <lineage>
        <taxon>Bacteria</taxon>
        <taxon>Bacillati</taxon>
        <taxon>Actinomycetota</taxon>
        <taxon>Actinomycetes</taxon>
        <taxon>Micrococcales</taxon>
        <taxon>Promicromonosporaceae</taxon>
        <taxon>Isoptericola</taxon>
    </lineage>
</organism>
<evidence type="ECO:0000313" key="3">
    <source>
        <dbReference type="EMBL" id="AEG44485.1"/>
    </source>
</evidence>
<dbReference type="HOGENOM" id="CLU_1882945_0_0_11"/>
<dbReference type="AlphaFoldDB" id="F6FW15"/>
<evidence type="ECO:0000259" key="2">
    <source>
        <dbReference type="Pfam" id="PF26003"/>
    </source>
</evidence>